<keyword evidence="2" id="KW-1185">Reference proteome</keyword>
<protein>
    <recommendedName>
        <fullName evidence="3">Fungal N-terminal domain-containing protein</fullName>
    </recommendedName>
</protein>
<name>A0ABR3D4C0_NEUIN</name>
<dbReference type="EMBL" id="JAVLET010000009">
    <property type="protein sequence ID" value="KAL0467546.1"/>
    <property type="molecule type" value="Genomic_DNA"/>
</dbReference>
<comment type="caution">
    <text evidence="1">The sequence shown here is derived from an EMBL/GenBank/DDBJ whole genome shotgun (WGS) entry which is preliminary data.</text>
</comment>
<sequence length="470" mass="52625">MEVIEAITAVHGVAKLAYLLASTIYDVAKVAKDSSAVFQQLDTEVNSLRVFVSLVEQVESNITSRCDQNPDPNAVEASQALGSFDLLKEECEKLTTLIEPQLQKILQYQSDMANDSEFGHQLLTAMKIRFRLVLKIHDLYPRIERLKTSLLLATATIQTSQSEAGAGQLERIERATEEIRTLLCPHPAKSRNRTSRTSLLTSNSRLSFQSFVRGRAPPLRREAILGSKGISPDRSTVETPLQKSDSIISLPISRRRSINSCKWAFPKSSYSPTVSFATAPEVQLSHDPRDFPSTHAQLGNIGDHTEAQRYQHGGPGTDLAEGLGVSALAACDISRLDQELPESSKEARERLNGEFVPFQILSNQQKTDGLSLRIVMRYMREHNVIERIVAMANELSVDNQIQLDEAARLESEFESSNRARRLALNAKVELLLAQLKYVRTAFHLIVPFMVLDKFCWSRTLFQDEADFNDL</sequence>
<proteinExistence type="predicted"/>
<organism evidence="1 2">
    <name type="scientific">Neurospora intermedia</name>
    <dbReference type="NCBI Taxonomy" id="5142"/>
    <lineage>
        <taxon>Eukaryota</taxon>
        <taxon>Fungi</taxon>
        <taxon>Dikarya</taxon>
        <taxon>Ascomycota</taxon>
        <taxon>Pezizomycotina</taxon>
        <taxon>Sordariomycetes</taxon>
        <taxon>Sordariomycetidae</taxon>
        <taxon>Sordariales</taxon>
        <taxon>Sordariaceae</taxon>
        <taxon>Neurospora</taxon>
    </lineage>
</organism>
<evidence type="ECO:0000313" key="2">
    <source>
        <dbReference type="Proteomes" id="UP001451303"/>
    </source>
</evidence>
<accession>A0ABR3D4C0</accession>
<evidence type="ECO:0008006" key="3">
    <source>
        <dbReference type="Google" id="ProtNLM"/>
    </source>
</evidence>
<evidence type="ECO:0000313" key="1">
    <source>
        <dbReference type="EMBL" id="KAL0467546.1"/>
    </source>
</evidence>
<reference evidence="1 2" key="1">
    <citation type="submission" date="2023-09" db="EMBL/GenBank/DDBJ databases">
        <title>Multi-omics analysis of a traditional fermented food reveals byproduct-associated fungal strains for waste-to-food upcycling.</title>
        <authorList>
            <consortium name="Lawrence Berkeley National Laboratory"/>
            <person name="Rekdal V.M."/>
            <person name="Villalobos-Escobedo J.M."/>
            <person name="Rodriguez-Valeron N."/>
            <person name="Garcia M.O."/>
            <person name="Vasquez D.P."/>
            <person name="Damayanti I."/>
            <person name="Sorensen P.M."/>
            <person name="Baidoo E.E."/>
            <person name="De Carvalho A.C."/>
            <person name="Riley R."/>
            <person name="Lipzen A."/>
            <person name="He G."/>
            <person name="Yan M."/>
            <person name="Haridas S."/>
            <person name="Daum C."/>
            <person name="Yoshinaga Y."/>
            <person name="Ng V."/>
            <person name="Grigoriev I.V."/>
            <person name="Munk R."/>
            <person name="Nuraida L."/>
            <person name="Wijaya C.H."/>
            <person name="Morales P.-C."/>
            <person name="Keasling J.D."/>
        </authorList>
    </citation>
    <scope>NUCLEOTIDE SEQUENCE [LARGE SCALE GENOMIC DNA]</scope>
    <source>
        <strain evidence="1 2">FGSC 2613</strain>
    </source>
</reference>
<dbReference type="Proteomes" id="UP001451303">
    <property type="component" value="Unassembled WGS sequence"/>
</dbReference>
<gene>
    <name evidence="1" type="ORF">QR685DRAFT_556210</name>
</gene>